<dbReference type="GO" id="GO:0016887">
    <property type="term" value="F:ATP hydrolysis activity"/>
    <property type="evidence" value="ECO:0007669"/>
    <property type="project" value="InterPro"/>
</dbReference>
<dbReference type="GO" id="GO:0055085">
    <property type="term" value="P:transmembrane transport"/>
    <property type="evidence" value="ECO:0007669"/>
    <property type="project" value="UniProtKB-ARBA"/>
</dbReference>
<evidence type="ECO:0000313" key="6">
    <source>
        <dbReference type="EMBL" id="APT92097.1"/>
    </source>
</evidence>
<keyword evidence="7" id="KW-1185">Reference proteome</keyword>
<organism evidence="6 7">
    <name type="scientific">Corynebacterium phocae</name>
    <dbReference type="NCBI Taxonomy" id="161895"/>
    <lineage>
        <taxon>Bacteria</taxon>
        <taxon>Bacillati</taxon>
        <taxon>Actinomycetota</taxon>
        <taxon>Actinomycetes</taxon>
        <taxon>Mycobacteriales</taxon>
        <taxon>Corynebacteriaceae</taxon>
        <taxon>Corynebacterium</taxon>
    </lineage>
</organism>
<dbReference type="InterPro" id="IPR003593">
    <property type="entry name" value="AAA+_ATPase"/>
</dbReference>
<evidence type="ECO:0000256" key="2">
    <source>
        <dbReference type="ARBA" id="ARBA00022448"/>
    </source>
</evidence>
<evidence type="ECO:0000256" key="4">
    <source>
        <dbReference type="ARBA" id="ARBA00022840"/>
    </source>
</evidence>
<sequence>MLKVRDLTVSTRSAELLHRLTFAVAPGGRLGLIGESGSGKSLTALAIMGLLAKNLRTGGSVLLDGDELVGLPDRALRGLRGKKMAMVFQEPMSALDPLMTIGRQLGFAGASAQALTSVGLDPALSGRFPHQLSGGQRQRVLIAMAMAGNPDLLICDEPTTALDATTQADILELIDRLVTEHGTALLFISHDLRVIARMCTSVVVMHAGRAVEQGPTREVLSQPREDYTRALVSASLPGEPAPPRPATGTAIELRNVTKSYRGRQVLDGVSLHVARGQRLGLVGGSGSGKTTLIKLVAGLAQPTSGTVAVTGRVQMVFQDPQSSLNPRLPVWKIVAEGKRGATRSEVESILAEVGIDPSGAGRYPHEFSGGQRQRISIARAVIGDPDILLADEAVSALDVSVRRTILDLLAKLVDSRGLTLVFVTHDLAVMRQVCDTVAVLHAGQLVETGRTEDIWANPADGYTRALIDAAAAGPLPTGRPSA</sequence>
<dbReference type="Gene3D" id="3.40.50.300">
    <property type="entry name" value="P-loop containing nucleotide triphosphate hydrolases"/>
    <property type="match status" value="2"/>
</dbReference>
<dbReference type="AlphaFoldDB" id="A0A1L7D201"/>
<dbReference type="InterPro" id="IPR027417">
    <property type="entry name" value="P-loop_NTPase"/>
</dbReference>
<dbReference type="PANTHER" id="PTHR43776:SF7">
    <property type="entry name" value="D,D-DIPEPTIDE TRANSPORT ATP-BINDING PROTEIN DDPF-RELATED"/>
    <property type="match status" value="1"/>
</dbReference>
<dbReference type="Proteomes" id="UP000185491">
    <property type="component" value="Chromosome"/>
</dbReference>
<feature type="domain" description="ABC transporter" evidence="5">
    <location>
        <begin position="251"/>
        <end position="467"/>
    </location>
</feature>
<dbReference type="OrthoDB" id="8036461at2"/>
<dbReference type="InterPro" id="IPR003439">
    <property type="entry name" value="ABC_transporter-like_ATP-bd"/>
</dbReference>
<evidence type="ECO:0000256" key="1">
    <source>
        <dbReference type="ARBA" id="ARBA00005417"/>
    </source>
</evidence>
<dbReference type="InterPro" id="IPR017871">
    <property type="entry name" value="ABC_transporter-like_CS"/>
</dbReference>
<protein>
    <submittedName>
        <fullName evidence="6">ABC transporter ATP-binding protein</fullName>
    </submittedName>
</protein>
<dbReference type="STRING" id="161895.CPHO_03410"/>
<accession>A0A1L7D201</accession>
<dbReference type="Pfam" id="PF00005">
    <property type="entry name" value="ABC_tran"/>
    <property type="match status" value="2"/>
</dbReference>
<dbReference type="InterPro" id="IPR013563">
    <property type="entry name" value="Oligopep_ABC_C"/>
</dbReference>
<dbReference type="SMART" id="SM00382">
    <property type="entry name" value="AAA"/>
    <property type="match status" value="2"/>
</dbReference>
<dbReference type="GO" id="GO:0015833">
    <property type="term" value="P:peptide transport"/>
    <property type="evidence" value="ECO:0007669"/>
    <property type="project" value="InterPro"/>
</dbReference>
<dbReference type="InterPro" id="IPR050319">
    <property type="entry name" value="ABC_transp_ATP-bind"/>
</dbReference>
<reference evidence="6 7" key="1">
    <citation type="submission" date="2014-08" db="EMBL/GenBank/DDBJ databases">
        <title>Complete genome sequence of Corynebacterium phocae M408/89/1(T)(=DSM 44612(T)), isolated from the common seal (Phoca vitulina).</title>
        <authorList>
            <person name="Ruckert C."/>
            <person name="Albersmeier A."/>
            <person name="Winkler A."/>
            <person name="Kalinowski J."/>
        </authorList>
    </citation>
    <scope>NUCLEOTIDE SEQUENCE [LARGE SCALE GENOMIC DNA]</scope>
    <source>
        <strain evidence="6 7">M408/89/1</strain>
    </source>
</reference>
<evidence type="ECO:0000256" key="3">
    <source>
        <dbReference type="ARBA" id="ARBA00022741"/>
    </source>
</evidence>
<dbReference type="EMBL" id="CP009249">
    <property type="protein sequence ID" value="APT92097.1"/>
    <property type="molecule type" value="Genomic_DNA"/>
</dbReference>
<feature type="domain" description="ABC transporter" evidence="5">
    <location>
        <begin position="2"/>
        <end position="232"/>
    </location>
</feature>
<dbReference type="CDD" id="cd03257">
    <property type="entry name" value="ABC_NikE_OppD_transporters"/>
    <property type="match status" value="2"/>
</dbReference>
<keyword evidence="3" id="KW-0547">Nucleotide-binding</keyword>
<evidence type="ECO:0000313" key="7">
    <source>
        <dbReference type="Proteomes" id="UP000185491"/>
    </source>
</evidence>
<evidence type="ECO:0000259" key="5">
    <source>
        <dbReference type="PROSITE" id="PS50893"/>
    </source>
</evidence>
<name>A0A1L7D201_9CORY</name>
<dbReference type="GO" id="GO:0005524">
    <property type="term" value="F:ATP binding"/>
    <property type="evidence" value="ECO:0007669"/>
    <property type="project" value="UniProtKB-KW"/>
</dbReference>
<dbReference type="KEGG" id="cpho:CPHO_03410"/>
<dbReference type="PROSITE" id="PS00211">
    <property type="entry name" value="ABC_TRANSPORTER_1"/>
    <property type="match status" value="2"/>
</dbReference>
<dbReference type="Pfam" id="PF08352">
    <property type="entry name" value="oligo_HPY"/>
    <property type="match status" value="2"/>
</dbReference>
<keyword evidence="4 6" id="KW-0067">ATP-binding</keyword>
<comment type="similarity">
    <text evidence="1">Belongs to the ABC transporter superfamily.</text>
</comment>
<keyword evidence="2" id="KW-0813">Transport</keyword>
<proteinExistence type="inferred from homology"/>
<dbReference type="RefSeq" id="WP_075733230.1">
    <property type="nucleotide sequence ID" value="NZ_CP009249.1"/>
</dbReference>
<gene>
    <name evidence="6" type="ORF">CPHO_03410</name>
</gene>
<dbReference type="PANTHER" id="PTHR43776">
    <property type="entry name" value="TRANSPORT ATP-BINDING PROTEIN"/>
    <property type="match status" value="1"/>
</dbReference>
<dbReference type="SUPFAM" id="SSF52540">
    <property type="entry name" value="P-loop containing nucleoside triphosphate hydrolases"/>
    <property type="match status" value="2"/>
</dbReference>
<dbReference type="PROSITE" id="PS50893">
    <property type="entry name" value="ABC_TRANSPORTER_2"/>
    <property type="match status" value="2"/>
</dbReference>